<protein>
    <recommendedName>
        <fullName evidence="4">SF3 helicase domain-containing protein</fullName>
    </recommendedName>
</protein>
<dbReference type="InterPro" id="IPR014907">
    <property type="entry name" value="BT4734-like_N"/>
</dbReference>
<keyword evidence="3" id="KW-0067">ATP-binding</keyword>
<evidence type="ECO:0000259" key="4">
    <source>
        <dbReference type="PROSITE" id="PS51206"/>
    </source>
</evidence>
<dbReference type="InterPro" id="IPR014015">
    <property type="entry name" value="Helicase_SF3_DNA-vir"/>
</dbReference>
<gene>
    <name evidence="5" type="ORF">F4X14_19030</name>
</gene>
<dbReference type="GO" id="GO:0005524">
    <property type="term" value="F:ATP binding"/>
    <property type="evidence" value="ECO:0007669"/>
    <property type="project" value="UniProtKB-KW"/>
</dbReference>
<dbReference type="PANTHER" id="PTHR35372:SF2">
    <property type="entry name" value="SF3 HELICASE DOMAIN-CONTAINING PROTEIN"/>
    <property type="match status" value="1"/>
</dbReference>
<proteinExistence type="predicted"/>
<dbReference type="Gene3D" id="3.40.50.300">
    <property type="entry name" value="P-loop containing nucleotide triphosphate hydrolases"/>
    <property type="match status" value="1"/>
</dbReference>
<sequence>MQRQFNSTTDSFFHGSFSLFPRVTARKPVGTFSLPELEAWIRRNESPAGNAQLPDLRSMTNAIRAHYRQHGKDERYQAKKRALPAFTPAGLFSRRNAAGLEQHSGYIPVDFDALPSEEKKRALLEQLRQLPFIALAALSVADGTWVLAAVDPAPANAREHTTAWRAVVDAVQERLVNTQVDKSGKDLARGRYLAADPNVYVNRAAMPLPWSSMQEVRRPRPSVGKQALPSAAEVELMLTCIDPDCDRTTWIKIGAALRREGYDLSQWRNWSAQGRKFDPDKDCTVEEWEGLAHYGGREARIGSIIKLAREGGYRGHLPGALGLRAEIQEETDPGASFPAELNRIHEKLSELHHVRRMLERHAPDLLSAVDVDTRTLYVLQRNGIWLPGDDQVRRLYWATASHWLRLVVEHRDLLPSLVDNDKAFADTVKAFRATERNRACKEGIQLAGSMIAHWEKQAAAPAAFHELTLAKKAELDADLRYLGCENGVIDLHTGDLLSAAQARDKLVTRSTGVLYSSQARHPAVDKLTAHLSDAHREWLLSAVGYALRGYPDRTLYLLVGPPGGGKSTFLTAVRLALGQYADALAEGALTQRNVNSATAGLSPEMEPFTRCRVVIDSDLESSATLSTGRLKKLAGGDEMKWRGLHSGFGDTRRVTATMFISLNDDQAPSLTMDSGLYERLRPLPYPAIPADERDPGLRAALEQPEAREAMLALLVRHAVKTGRPPAVSVAVGDLRERLRRESVGAGFHDWATAALTVTNRPVDKVSTADLWASAVKAAGTDSPWGYNRRTFVTALRSLLDLAPTAKIWAEGKVVNGWVGVRFAAVEEGEAHSAGEAFSEWVDAHMARTGNAEDRVSTVVLWELLVEAGGDPPWGYTRREAFATFRGILDLPPARKVRIDGRAVNGWQGVRVVKGGDSEASSERS</sequence>
<evidence type="ECO:0000256" key="1">
    <source>
        <dbReference type="ARBA" id="ARBA00022741"/>
    </source>
</evidence>
<accession>A0A6B1DBS3</accession>
<comment type="caution">
    <text evidence="5">The sequence shown here is derived from an EMBL/GenBank/DDBJ whole genome shotgun (WGS) entry which is preliminary data.</text>
</comment>
<keyword evidence="2" id="KW-0378">Hydrolase</keyword>
<organism evidence="5">
    <name type="scientific">Caldilineaceae bacterium SB0661_bin_32</name>
    <dbReference type="NCBI Taxonomy" id="2605255"/>
    <lineage>
        <taxon>Bacteria</taxon>
        <taxon>Bacillati</taxon>
        <taxon>Chloroflexota</taxon>
        <taxon>Caldilineae</taxon>
        <taxon>Caldilineales</taxon>
        <taxon>Caldilineaceae</taxon>
    </lineage>
</organism>
<dbReference type="Pfam" id="PF08706">
    <property type="entry name" value="D5_N"/>
    <property type="match status" value="1"/>
</dbReference>
<evidence type="ECO:0000256" key="3">
    <source>
        <dbReference type="ARBA" id="ARBA00022840"/>
    </source>
</evidence>
<evidence type="ECO:0000313" key="5">
    <source>
        <dbReference type="EMBL" id="MYC97056.1"/>
    </source>
</evidence>
<dbReference type="InterPro" id="IPR027417">
    <property type="entry name" value="P-loop_NTPase"/>
</dbReference>
<name>A0A6B1DBS3_9CHLR</name>
<dbReference type="InterPro" id="IPR014818">
    <property type="entry name" value="Phage/plasmid_primase_P4_C"/>
</dbReference>
<feature type="domain" description="SF3 helicase" evidence="4">
    <location>
        <begin position="534"/>
        <end position="697"/>
    </location>
</feature>
<dbReference type="InterPro" id="IPR051620">
    <property type="entry name" value="ORF904-like_C"/>
</dbReference>
<dbReference type="InterPro" id="IPR014819">
    <property type="entry name" value="PriCT_2"/>
</dbReference>
<reference evidence="5" key="1">
    <citation type="submission" date="2019-09" db="EMBL/GenBank/DDBJ databases">
        <title>Characterisation of the sponge microbiome using genome-centric metagenomics.</title>
        <authorList>
            <person name="Engelberts J.P."/>
            <person name="Robbins S.J."/>
            <person name="De Goeij J.M."/>
            <person name="Aranda M."/>
            <person name="Bell S.C."/>
            <person name="Webster N.S."/>
        </authorList>
    </citation>
    <scope>NUCLEOTIDE SEQUENCE</scope>
    <source>
        <strain evidence="5">SB0661_bin_32</strain>
    </source>
</reference>
<dbReference type="Pfam" id="PF08707">
    <property type="entry name" value="PriCT_2"/>
    <property type="match status" value="1"/>
</dbReference>
<dbReference type="AlphaFoldDB" id="A0A6B1DBS3"/>
<dbReference type="Pfam" id="PF08800">
    <property type="entry name" value="BT4734-like_N"/>
    <property type="match status" value="1"/>
</dbReference>
<dbReference type="PROSITE" id="PS51206">
    <property type="entry name" value="SF3_HELICASE_1"/>
    <property type="match status" value="1"/>
</dbReference>
<dbReference type="EMBL" id="VXMH01000103">
    <property type="protein sequence ID" value="MYC97056.1"/>
    <property type="molecule type" value="Genomic_DNA"/>
</dbReference>
<dbReference type="PANTHER" id="PTHR35372">
    <property type="entry name" value="ATP BINDING PROTEIN-RELATED"/>
    <property type="match status" value="1"/>
</dbReference>
<keyword evidence="1" id="KW-0547">Nucleotide-binding</keyword>
<dbReference type="GO" id="GO:0016817">
    <property type="term" value="F:hydrolase activity, acting on acid anhydrides"/>
    <property type="evidence" value="ECO:0007669"/>
    <property type="project" value="InterPro"/>
</dbReference>
<evidence type="ECO:0000256" key="2">
    <source>
        <dbReference type="ARBA" id="ARBA00022801"/>
    </source>
</evidence>